<name>A0A7J0BJW1_9BACT</name>
<dbReference type="RefSeq" id="WP_243452164.1">
    <property type="nucleotide sequence ID" value="NZ_BLVO01000013.1"/>
</dbReference>
<dbReference type="SMART" id="SM00267">
    <property type="entry name" value="GGDEF"/>
    <property type="match status" value="1"/>
</dbReference>
<feature type="domain" description="GGDEF" evidence="2">
    <location>
        <begin position="199"/>
        <end position="347"/>
    </location>
</feature>
<evidence type="ECO:0000313" key="4">
    <source>
        <dbReference type="Proteomes" id="UP000503840"/>
    </source>
</evidence>
<dbReference type="FunFam" id="3.30.70.270:FF:000001">
    <property type="entry name" value="Diguanylate cyclase domain protein"/>
    <property type="match status" value="1"/>
</dbReference>
<dbReference type="PROSITE" id="PS50887">
    <property type="entry name" value="GGDEF"/>
    <property type="match status" value="1"/>
</dbReference>
<evidence type="ECO:0000259" key="2">
    <source>
        <dbReference type="PROSITE" id="PS50887"/>
    </source>
</evidence>
<dbReference type="GO" id="GO:0005886">
    <property type="term" value="C:plasma membrane"/>
    <property type="evidence" value="ECO:0007669"/>
    <property type="project" value="TreeGrafter"/>
</dbReference>
<dbReference type="Proteomes" id="UP000503840">
    <property type="component" value="Unassembled WGS sequence"/>
</dbReference>
<keyword evidence="4" id="KW-1185">Reference proteome</keyword>
<gene>
    <name evidence="3" type="ORF">DSM101010T_23610</name>
</gene>
<accession>A0A7J0BJW1</accession>
<dbReference type="EMBL" id="BLVO01000013">
    <property type="protein sequence ID" value="GFM33996.1"/>
    <property type="molecule type" value="Genomic_DNA"/>
</dbReference>
<dbReference type="Gene3D" id="3.30.70.270">
    <property type="match status" value="1"/>
</dbReference>
<reference evidence="3 4" key="1">
    <citation type="submission" date="2020-05" db="EMBL/GenBank/DDBJ databases">
        <title>Draft genome sequence of Desulfovibrio sp. strain HN2T.</title>
        <authorList>
            <person name="Ueno A."/>
            <person name="Tamazawa S."/>
            <person name="Tamamura S."/>
            <person name="Murakami T."/>
            <person name="Kiyama T."/>
            <person name="Inomata H."/>
            <person name="Amano Y."/>
            <person name="Miyakawa K."/>
            <person name="Tamaki H."/>
            <person name="Naganuma T."/>
            <person name="Kaneko K."/>
        </authorList>
    </citation>
    <scope>NUCLEOTIDE SEQUENCE [LARGE SCALE GENOMIC DNA]</scope>
    <source>
        <strain evidence="3 4">HN2</strain>
    </source>
</reference>
<proteinExistence type="predicted"/>
<dbReference type="Pfam" id="PF00990">
    <property type="entry name" value="GGDEF"/>
    <property type="match status" value="1"/>
</dbReference>
<dbReference type="InterPro" id="IPR029787">
    <property type="entry name" value="Nucleotide_cyclase"/>
</dbReference>
<organism evidence="3 4">
    <name type="scientific">Desulfovibrio subterraneus</name>
    <dbReference type="NCBI Taxonomy" id="2718620"/>
    <lineage>
        <taxon>Bacteria</taxon>
        <taxon>Pseudomonadati</taxon>
        <taxon>Thermodesulfobacteriota</taxon>
        <taxon>Desulfovibrionia</taxon>
        <taxon>Desulfovibrionales</taxon>
        <taxon>Desulfovibrionaceae</taxon>
        <taxon>Desulfovibrio</taxon>
    </lineage>
</organism>
<sequence>MPSTLLQCERSGSCDFTQDGKFCEMLDKAGVPRDAKWRTLVLYMRGLEDYSYLSEIQKSQVQALLVDVLKRKDFSEDRFREVLMRDREILVAPYEQRLNAALQETVQLAEEFKRLMQRRKGDVKHLEARSVEAVTSGQDSSEIVSLLQATFREVISLMERDMENLDQLSKTDPLTGLNNRRAFDEVLEQGVREWKEKSIPLALLMLDIDFFKDFNDEFGHRIGDQALTTVACLMRQSISAFGSEGLEVHPCRYGGEEFAIILRGSSALVAEELAVDIRKRMERYNFVIRDSNGDIMRKGIRITISSGLAEADPTWKGAYQENLIDAADKALYFAKNAGRNRVAKFVYSPAGSCCSIIEE</sequence>
<evidence type="ECO:0000256" key="1">
    <source>
        <dbReference type="ARBA" id="ARBA00012528"/>
    </source>
</evidence>
<dbReference type="GO" id="GO:0043709">
    <property type="term" value="P:cell adhesion involved in single-species biofilm formation"/>
    <property type="evidence" value="ECO:0007669"/>
    <property type="project" value="TreeGrafter"/>
</dbReference>
<protein>
    <recommendedName>
        <fullName evidence="1">diguanylate cyclase</fullName>
        <ecNumber evidence="1">2.7.7.65</ecNumber>
    </recommendedName>
</protein>
<dbReference type="AlphaFoldDB" id="A0A7J0BJW1"/>
<dbReference type="SUPFAM" id="SSF55073">
    <property type="entry name" value="Nucleotide cyclase"/>
    <property type="match status" value="1"/>
</dbReference>
<dbReference type="InterPro" id="IPR050469">
    <property type="entry name" value="Diguanylate_Cyclase"/>
</dbReference>
<dbReference type="PANTHER" id="PTHR45138:SF24">
    <property type="entry name" value="DIGUANYLATE CYCLASE DGCC-RELATED"/>
    <property type="match status" value="1"/>
</dbReference>
<dbReference type="InterPro" id="IPR000160">
    <property type="entry name" value="GGDEF_dom"/>
</dbReference>
<dbReference type="InterPro" id="IPR043128">
    <property type="entry name" value="Rev_trsase/Diguanyl_cyclase"/>
</dbReference>
<comment type="caution">
    <text evidence="3">The sequence shown here is derived from an EMBL/GenBank/DDBJ whole genome shotgun (WGS) entry which is preliminary data.</text>
</comment>
<dbReference type="GO" id="GO:0052621">
    <property type="term" value="F:diguanylate cyclase activity"/>
    <property type="evidence" value="ECO:0007669"/>
    <property type="project" value="UniProtKB-EC"/>
</dbReference>
<dbReference type="GO" id="GO:1902201">
    <property type="term" value="P:negative regulation of bacterial-type flagellum-dependent cell motility"/>
    <property type="evidence" value="ECO:0007669"/>
    <property type="project" value="TreeGrafter"/>
</dbReference>
<dbReference type="EC" id="2.7.7.65" evidence="1"/>
<dbReference type="NCBIfam" id="TIGR00254">
    <property type="entry name" value="GGDEF"/>
    <property type="match status" value="1"/>
</dbReference>
<dbReference type="CDD" id="cd01949">
    <property type="entry name" value="GGDEF"/>
    <property type="match status" value="1"/>
</dbReference>
<dbReference type="PANTHER" id="PTHR45138">
    <property type="entry name" value="REGULATORY COMPONENTS OF SENSORY TRANSDUCTION SYSTEM"/>
    <property type="match status" value="1"/>
</dbReference>
<evidence type="ECO:0000313" key="3">
    <source>
        <dbReference type="EMBL" id="GFM33996.1"/>
    </source>
</evidence>